<dbReference type="Proteomes" id="UP000837958">
    <property type="component" value="Chromosome"/>
</dbReference>
<dbReference type="EMBL" id="OV040719">
    <property type="protein sequence ID" value="CAH0451404.1"/>
    <property type="molecule type" value="Genomic_DNA"/>
</dbReference>
<dbReference type="EMBL" id="AAZF01000005">
    <property type="protein sequence ID" value="EDJ92687.1"/>
    <property type="molecule type" value="Genomic_DNA"/>
</dbReference>
<evidence type="ECO:0000313" key="4">
    <source>
        <dbReference type="Proteomes" id="UP000837958"/>
    </source>
</evidence>
<dbReference type="Proteomes" id="UP000003185">
    <property type="component" value="Unassembled WGS sequence"/>
</dbReference>
<name>A0A0H3PD52_HAEI3</name>
<proteinExistence type="predicted"/>
<protein>
    <submittedName>
        <fullName evidence="2">Putative phage-related protein</fullName>
    </submittedName>
</protein>
<reference evidence="2 3" key="1">
    <citation type="journal article" date="2007" name="Genome Biol.">
        <title>Characterization and modeling of the Haemophilus influenzae core and supragenomes based on the complete genomic sequences of Rd and 12 clinical nontypeable strains.</title>
        <authorList>
            <person name="Hogg J.S."/>
            <person name="Hu F.Z."/>
            <person name="Janto B."/>
            <person name="Boissy R."/>
            <person name="Hayes J."/>
            <person name="Keefe R."/>
            <person name="Post J.C."/>
            <person name="Ehrlich G.D."/>
        </authorList>
    </citation>
    <scope>NUCLEOTIDE SEQUENCE [LARGE SCALE GENOMIC DNA]</scope>
    <source>
        <strain evidence="2">3655</strain>
        <strain evidence="3">NTHi 3655</strain>
    </source>
</reference>
<organism evidence="2 3">
    <name type="scientific">Haemophilus influenzae (strain NTHi 3655)</name>
    <dbReference type="NCBI Taxonomy" id="375177"/>
    <lineage>
        <taxon>Bacteria</taxon>
        <taxon>Pseudomonadati</taxon>
        <taxon>Pseudomonadota</taxon>
        <taxon>Gammaproteobacteria</taxon>
        <taxon>Pasteurellales</taxon>
        <taxon>Pasteurellaceae</taxon>
        <taxon>Haemophilus</taxon>
    </lineage>
</organism>
<gene>
    <name evidence="2" type="ORF">CGSHi3655_03441</name>
    <name evidence="1" type="ORF">KRLU3655_LOCUS1480</name>
</gene>
<reference evidence="1" key="3">
    <citation type="submission" date="2024-01" db="EMBL/GenBank/DDBJ databases">
        <authorList>
            <person name="Riesbeck K."/>
        </authorList>
    </citation>
    <scope>NUCLEOTIDE SEQUENCE</scope>
    <source>
        <strain evidence="1">3655</strain>
    </source>
</reference>
<dbReference type="RefSeq" id="WP_005657491.1">
    <property type="nucleotide sequence ID" value="NZ_AAZF01000005.1"/>
</dbReference>
<accession>A0A0H3PD52</accession>
<evidence type="ECO:0000313" key="3">
    <source>
        <dbReference type="Proteomes" id="UP000003185"/>
    </source>
</evidence>
<evidence type="ECO:0000313" key="2">
    <source>
        <dbReference type="EMBL" id="EDJ92687.1"/>
    </source>
</evidence>
<dbReference type="AlphaFoldDB" id="A0A0H3PD52"/>
<evidence type="ECO:0000313" key="1">
    <source>
        <dbReference type="EMBL" id="CAH0451404.1"/>
    </source>
</evidence>
<reference evidence="4" key="2">
    <citation type="submission" date="2021-11" db="EMBL/GenBank/DDBJ databases">
        <authorList>
            <person name="Riesbeck K."/>
        </authorList>
    </citation>
    <scope>NUCLEOTIDE SEQUENCE [LARGE SCALE GENOMIC DNA]</scope>
</reference>
<sequence length="308" mass="35873">MKKFYKLKKWLTIDEAAHRLSIELGEKVTNADVLQLSVDEQLKVSVYFPHSWTGKICDLTTDENIIKQNKKEIIGFDGHPFIYSEYQRCSETEYIKIDDNVREFRAGVWELKLIGNEKIDLEWQLKEEHGLPIVDIFNLNGFYVKNKDGIVIERQTKLSPDEYLKLQKEISNDIKKQLAKSDIPELEKTKIREKIDTKKFKNTTFSYPCAGLGEIDGAFFVIQTEHLNEFLASLDSDVDYNNKLDLDNAMYLLGEVLQIVGTRAKKWTQSEIIDKILERRQNENISAKGLKQRTIEEYFANANKRLKP</sequence>